<evidence type="ECO:0000313" key="2">
    <source>
        <dbReference type="EMBL" id="MBB5752048.1"/>
    </source>
</evidence>
<feature type="region of interest" description="Disordered" evidence="1">
    <location>
        <begin position="1"/>
        <end position="77"/>
    </location>
</feature>
<feature type="compositionally biased region" description="Basic and acidic residues" evidence="1">
    <location>
        <begin position="1"/>
        <end position="43"/>
    </location>
</feature>
<name>A0A7W9CUA8_9HYPH</name>
<dbReference type="Proteomes" id="UP000523821">
    <property type="component" value="Unassembled WGS sequence"/>
</dbReference>
<evidence type="ECO:0000313" key="3">
    <source>
        <dbReference type="Proteomes" id="UP000523821"/>
    </source>
</evidence>
<accession>A0A7W9CUA8</accession>
<reference evidence="2 3" key="1">
    <citation type="submission" date="2020-08" db="EMBL/GenBank/DDBJ databases">
        <title>Genomic Encyclopedia of Type Strains, Phase IV (KMG-IV): sequencing the most valuable type-strain genomes for metagenomic binning, comparative biology and taxonomic classification.</title>
        <authorList>
            <person name="Goeker M."/>
        </authorList>
    </citation>
    <scope>NUCLEOTIDE SEQUENCE [LARGE SCALE GENOMIC DNA]</scope>
    <source>
        <strain evidence="2 3">DSM 16268</strain>
    </source>
</reference>
<organism evidence="2 3">
    <name type="scientific">Prosthecomicrobium pneumaticum</name>
    <dbReference type="NCBI Taxonomy" id="81895"/>
    <lineage>
        <taxon>Bacteria</taxon>
        <taxon>Pseudomonadati</taxon>
        <taxon>Pseudomonadota</taxon>
        <taxon>Alphaproteobacteria</taxon>
        <taxon>Hyphomicrobiales</taxon>
        <taxon>Kaistiaceae</taxon>
        <taxon>Prosthecomicrobium</taxon>
    </lineage>
</organism>
<proteinExistence type="predicted"/>
<protein>
    <submittedName>
        <fullName evidence="2">Uncharacterized protein</fullName>
    </submittedName>
</protein>
<gene>
    <name evidence="2" type="ORF">GGQ63_001100</name>
</gene>
<comment type="caution">
    <text evidence="2">The sequence shown here is derived from an EMBL/GenBank/DDBJ whole genome shotgun (WGS) entry which is preliminary data.</text>
</comment>
<evidence type="ECO:0000256" key="1">
    <source>
        <dbReference type="SAM" id="MobiDB-lite"/>
    </source>
</evidence>
<keyword evidence="3" id="KW-1185">Reference proteome</keyword>
<dbReference type="RefSeq" id="WP_183853354.1">
    <property type="nucleotide sequence ID" value="NZ_JACHOO010000002.1"/>
</dbReference>
<sequence length="77" mass="8765">MSHAKPEGRQGRITHEQQLRMLERKDDLPKAGEADAMLERTAEGDVPPNPIKHPDARQSEFPVSRHGMNQESRHDKS</sequence>
<dbReference type="EMBL" id="JACHOO010000002">
    <property type="protein sequence ID" value="MBB5752048.1"/>
    <property type="molecule type" value="Genomic_DNA"/>
</dbReference>
<dbReference type="AlphaFoldDB" id="A0A7W9CUA8"/>